<organism evidence="1 2">
    <name type="scientific">Hydnomerulius pinastri MD-312</name>
    <dbReference type="NCBI Taxonomy" id="994086"/>
    <lineage>
        <taxon>Eukaryota</taxon>
        <taxon>Fungi</taxon>
        <taxon>Dikarya</taxon>
        <taxon>Basidiomycota</taxon>
        <taxon>Agaricomycotina</taxon>
        <taxon>Agaricomycetes</taxon>
        <taxon>Agaricomycetidae</taxon>
        <taxon>Boletales</taxon>
        <taxon>Boletales incertae sedis</taxon>
        <taxon>Leucogyrophana</taxon>
    </lineage>
</organism>
<dbReference type="Proteomes" id="UP000053820">
    <property type="component" value="Unassembled WGS sequence"/>
</dbReference>
<dbReference type="OrthoDB" id="3246013at2759"/>
<dbReference type="EMBL" id="KN839930">
    <property type="protein sequence ID" value="KIJ58527.1"/>
    <property type="molecule type" value="Genomic_DNA"/>
</dbReference>
<evidence type="ECO:0000313" key="2">
    <source>
        <dbReference type="Proteomes" id="UP000053820"/>
    </source>
</evidence>
<name>A0A0C9W7P8_9AGAM</name>
<feature type="non-terminal residue" evidence="1">
    <location>
        <position position="99"/>
    </location>
</feature>
<proteinExistence type="predicted"/>
<sequence>RSIPARFHQEQIIFETTGVRAGFSLPRQHAAKHYHEFIQLFGTPNGLCSSITESKHIKAVKEPWRRSSQFEALGQMLVTNQRLDKLAAARQHFASSGLL</sequence>
<accession>A0A0C9W7P8</accession>
<keyword evidence="2" id="KW-1185">Reference proteome</keyword>
<protein>
    <submittedName>
        <fullName evidence="1">Unplaced genomic scaffold scaffold_96, whole genome shotgun sequence</fullName>
    </submittedName>
</protein>
<dbReference type="HOGENOM" id="CLU_006344_6_3_1"/>
<feature type="non-terminal residue" evidence="1">
    <location>
        <position position="1"/>
    </location>
</feature>
<gene>
    <name evidence="1" type="ORF">HYDPIDRAFT_51931</name>
</gene>
<dbReference type="AlphaFoldDB" id="A0A0C9W7P8"/>
<reference evidence="1 2" key="1">
    <citation type="submission" date="2014-04" db="EMBL/GenBank/DDBJ databases">
        <title>Evolutionary Origins and Diversification of the Mycorrhizal Mutualists.</title>
        <authorList>
            <consortium name="DOE Joint Genome Institute"/>
            <consortium name="Mycorrhizal Genomics Consortium"/>
            <person name="Kohler A."/>
            <person name="Kuo A."/>
            <person name="Nagy L.G."/>
            <person name="Floudas D."/>
            <person name="Copeland A."/>
            <person name="Barry K.W."/>
            <person name="Cichocki N."/>
            <person name="Veneault-Fourrey C."/>
            <person name="LaButti K."/>
            <person name="Lindquist E.A."/>
            <person name="Lipzen A."/>
            <person name="Lundell T."/>
            <person name="Morin E."/>
            <person name="Murat C."/>
            <person name="Riley R."/>
            <person name="Ohm R."/>
            <person name="Sun H."/>
            <person name="Tunlid A."/>
            <person name="Henrissat B."/>
            <person name="Grigoriev I.V."/>
            <person name="Hibbett D.S."/>
            <person name="Martin F."/>
        </authorList>
    </citation>
    <scope>NUCLEOTIDE SEQUENCE [LARGE SCALE GENOMIC DNA]</scope>
    <source>
        <strain evidence="1 2">MD-312</strain>
    </source>
</reference>
<evidence type="ECO:0000313" key="1">
    <source>
        <dbReference type="EMBL" id="KIJ58527.1"/>
    </source>
</evidence>